<dbReference type="InterPro" id="IPR038296">
    <property type="entry name" value="ParD_sf"/>
</dbReference>
<dbReference type="AlphaFoldDB" id="A0A3Q8G3Y7"/>
<dbReference type="Gene3D" id="6.10.10.120">
    <property type="entry name" value="Antitoxin ParD1-like"/>
    <property type="match status" value="1"/>
</dbReference>
<reference evidence="1" key="1">
    <citation type="submission" date="2018-02" db="EMBL/GenBank/DDBJ databases">
        <title>Multidrug Resistance Plasmids in Enterovirulent Escherichia coli Strains from Pigs in Switzerland.</title>
        <authorList>
            <person name="Brilhante M."/>
            <person name="Perreten V."/>
            <person name="Dona V."/>
        </authorList>
    </citation>
    <scope>NUCLEOTIDE SEQUENCE</scope>
    <source>
        <strain evidence="1">14OD0056</strain>
        <plasmid evidence="1">p14ODTX</plasmid>
    </source>
</reference>
<protein>
    <submittedName>
        <fullName evidence="1">Uncharacterized protein</fullName>
    </submittedName>
</protein>
<organism evidence="1">
    <name type="scientific">Escherichia coli</name>
    <dbReference type="NCBI Taxonomy" id="562"/>
    <lineage>
        <taxon>Bacteria</taxon>
        <taxon>Pseudomonadati</taxon>
        <taxon>Pseudomonadota</taxon>
        <taxon>Gammaproteobacteria</taxon>
        <taxon>Enterobacterales</taxon>
        <taxon>Enterobacteriaceae</taxon>
        <taxon>Escherichia</taxon>
    </lineage>
</organism>
<accession>A0A3Q8G3Y7</accession>
<evidence type="ECO:0000313" key="1">
    <source>
        <dbReference type="EMBL" id="AWU48072.1"/>
    </source>
</evidence>
<keyword evidence="1" id="KW-0614">Plasmid</keyword>
<proteinExistence type="predicted"/>
<dbReference type="EMBL" id="MG904993">
    <property type="protein sequence ID" value="AWU48072.1"/>
    <property type="molecule type" value="Genomic_DNA"/>
</dbReference>
<name>A0A3Q8G3Y7_ECOLX</name>
<geneLocation type="plasmid" evidence="1">
    <name>p14ODTX</name>
</geneLocation>
<sequence length="54" mass="6292">MAALGDELHEFIESLIELGDYCTQSDVILESLRLPRKIQAELRIQANEIYWQKT</sequence>